<dbReference type="SUPFAM" id="SSF54060">
    <property type="entry name" value="His-Me finger endonucleases"/>
    <property type="match status" value="1"/>
</dbReference>
<dbReference type="SUPFAM" id="SSF64496">
    <property type="entry name" value="DNA-binding domain of intron-encoded endonucleases"/>
    <property type="match status" value="1"/>
</dbReference>
<dbReference type="InterPro" id="IPR010902">
    <property type="entry name" value="NUMOD4"/>
</dbReference>
<reference evidence="2 3" key="1">
    <citation type="journal article" date="2023" name="Int. J. Syst. Evol. Microbiol.">
        <title>Terrisporobacter hibernicus sp. nov., isolated from bovine faeces in Northern Ireland.</title>
        <authorList>
            <person name="Mitchell M."/>
            <person name="Nguyen S.V."/>
            <person name="Connor M."/>
            <person name="Fairley D.J."/>
            <person name="Donoghue O."/>
            <person name="Marshall H."/>
            <person name="Koolman L."/>
            <person name="McMullan G."/>
            <person name="Schaffer K.E."/>
            <person name="McGrath J.W."/>
            <person name="Fanning S."/>
        </authorList>
    </citation>
    <scope>NUCLEOTIDE SEQUENCE [LARGE SCALE GENOMIC DNA]</scope>
    <source>
        <strain evidence="2 3">MCA3</strain>
    </source>
</reference>
<accession>A0AAX2ZE62</accession>
<feature type="domain" description="Nuclease associated modular" evidence="1">
    <location>
        <begin position="135"/>
        <end position="151"/>
    </location>
</feature>
<dbReference type="Pfam" id="PF07463">
    <property type="entry name" value="NUMOD4"/>
    <property type="match status" value="1"/>
</dbReference>
<gene>
    <name evidence="2" type="ORF">JW646_18410</name>
</gene>
<keyword evidence="2" id="KW-0378">Hydrolase</keyword>
<dbReference type="Pfam" id="PF13392">
    <property type="entry name" value="HNH_3"/>
    <property type="match status" value="1"/>
</dbReference>
<dbReference type="InterPro" id="IPR003615">
    <property type="entry name" value="HNH_nuc"/>
</dbReference>
<dbReference type="AlphaFoldDB" id="A0AAX2ZE62"/>
<protein>
    <submittedName>
        <fullName evidence="2">HNH endonuclease</fullName>
    </submittedName>
</protein>
<dbReference type="KEGG" id="tem:JW646_18410"/>
<keyword evidence="2" id="KW-0255">Endonuclease</keyword>
<dbReference type="InterPro" id="IPR044925">
    <property type="entry name" value="His-Me_finger_sf"/>
</dbReference>
<sequence length="234" mass="27487">MQEVWKDIDGYEGKYQVSNLGRVKSLNYNRTGEEKLLKPLENKCGYVRVVLYKDRRAKNYLIHRLVAETFIPNPNNYPIINHKDENKQNNKVKNLEWCTYEYNNTYGSTIERAVEKRKGYKHTDEIRRKISESNKGKKYSEETINKMRKSKLGPNNPMYGMTGNKNPMYGRRGSKNPNAIKVICITTGEIFNSIKETEMKLKICHIVDCCRGKRNYAGKHPVTGEKLVWRYYDE</sequence>
<dbReference type="Pfam" id="PF07460">
    <property type="entry name" value="NUMOD3"/>
    <property type="match status" value="1"/>
</dbReference>
<feature type="domain" description="Nuclease associated modular" evidence="1">
    <location>
        <begin position="118"/>
        <end position="134"/>
    </location>
</feature>
<keyword evidence="2" id="KW-0540">Nuclease</keyword>
<dbReference type="GO" id="GO:0004519">
    <property type="term" value="F:endonuclease activity"/>
    <property type="evidence" value="ECO:0007669"/>
    <property type="project" value="UniProtKB-KW"/>
</dbReference>
<evidence type="ECO:0000313" key="3">
    <source>
        <dbReference type="Proteomes" id="UP001198983"/>
    </source>
</evidence>
<organism evidence="2 3">
    <name type="scientific">Terrisporobacter hibernicus</name>
    <dbReference type="NCBI Taxonomy" id="2813371"/>
    <lineage>
        <taxon>Bacteria</taxon>
        <taxon>Bacillati</taxon>
        <taxon>Bacillota</taxon>
        <taxon>Clostridia</taxon>
        <taxon>Peptostreptococcales</taxon>
        <taxon>Peptostreptococcaceae</taxon>
        <taxon>Terrisporobacter</taxon>
    </lineage>
</organism>
<evidence type="ECO:0000313" key="2">
    <source>
        <dbReference type="EMBL" id="UEL47568.1"/>
    </source>
</evidence>
<evidence type="ECO:0000259" key="1">
    <source>
        <dbReference type="SMART" id="SM00496"/>
    </source>
</evidence>
<dbReference type="GO" id="GO:0016788">
    <property type="term" value="F:hydrolase activity, acting on ester bonds"/>
    <property type="evidence" value="ECO:0007669"/>
    <property type="project" value="InterPro"/>
</dbReference>
<dbReference type="EMBL" id="CP081135">
    <property type="protein sequence ID" value="UEL47568.1"/>
    <property type="molecule type" value="Genomic_DNA"/>
</dbReference>
<proteinExistence type="predicted"/>
<dbReference type="InterPro" id="IPR003611">
    <property type="entry name" value="NUMOD3"/>
</dbReference>
<name>A0AAX2ZE62_9FIRM</name>
<keyword evidence="3" id="KW-1185">Reference proteome</keyword>
<dbReference type="Gene3D" id="3.90.75.20">
    <property type="match status" value="1"/>
</dbReference>
<dbReference type="GO" id="GO:0003677">
    <property type="term" value="F:DNA binding"/>
    <property type="evidence" value="ECO:0007669"/>
    <property type="project" value="InterPro"/>
</dbReference>
<dbReference type="RefSeq" id="WP_228415942.1">
    <property type="nucleotide sequence ID" value="NZ_CP081135.1"/>
</dbReference>
<dbReference type="Proteomes" id="UP001198983">
    <property type="component" value="Chromosome"/>
</dbReference>
<dbReference type="SMART" id="SM00496">
    <property type="entry name" value="IENR2"/>
    <property type="match status" value="2"/>
</dbReference>